<feature type="transmembrane region" description="Helical" evidence="1">
    <location>
        <begin position="89"/>
        <end position="110"/>
    </location>
</feature>
<evidence type="ECO:0000259" key="2">
    <source>
        <dbReference type="Pfam" id="PF07331"/>
    </source>
</evidence>
<dbReference type="Pfam" id="PF07331">
    <property type="entry name" value="TctB"/>
    <property type="match status" value="1"/>
</dbReference>
<sequence>MNTPAIRESRADLYISIGLLVFCVFAAIATAQLKTPPGGSIAGPAFMPWIMVVLLGLGSAGLLVRALWQEKTGDSGSIALPGRRVLRQMVLFVLLMIAYAVTLMPIGYIWTTAATLLLGLLILGERKPLVLILFPAVMTAAVYLGFTKLLAVWLP</sequence>
<feature type="transmembrane region" description="Helical" evidence="1">
    <location>
        <begin position="45"/>
        <end position="68"/>
    </location>
</feature>
<feature type="domain" description="DUF1468" evidence="2">
    <location>
        <begin position="15"/>
        <end position="155"/>
    </location>
</feature>
<dbReference type="InterPro" id="IPR009936">
    <property type="entry name" value="DUF1468"/>
</dbReference>
<gene>
    <name evidence="3" type="ORF">NCTC13294_02596</name>
</gene>
<dbReference type="Proteomes" id="UP000254572">
    <property type="component" value="Unassembled WGS sequence"/>
</dbReference>
<feature type="transmembrane region" description="Helical" evidence="1">
    <location>
        <begin position="12"/>
        <end position="33"/>
    </location>
</feature>
<keyword evidence="1" id="KW-0812">Transmembrane</keyword>
<dbReference type="RefSeq" id="WP_115612641.1">
    <property type="nucleotide sequence ID" value="NZ_JBHLZC010000001.1"/>
</dbReference>
<keyword evidence="4" id="KW-1185">Reference proteome</keyword>
<accession>A0A381EG26</accession>
<dbReference type="AlphaFoldDB" id="A0A381EG26"/>
<evidence type="ECO:0000256" key="1">
    <source>
        <dbReference type="SAM" id="Phobius"/>
    </source>
</evidence>
<feature type="transmembrane region" description="Helical" evidence="1">
    <location>
        <begin position="130"/>
        <end position="154"/>
    </location>
</feature>
<protein>
    <submittedName>
        <fullName evidence="3">Tripartite tricarboxylate transporter TctB family</fullName>
    </submittedName>
</protein>
<dbReference type="EMBL" id="UFUW01000001">
    <property type="protein sequence ID" value="SUX25707.1"/>
    <property type="molecule type" value="Genomic_DNA"/>
</dbReference>
<organism evidence="3 4">
    <name type="scientific">Cardiobacterium valvarum</name>
    <dbReference type="NCBI Taxonomy" id="194702"/>
    <lineage>
        <taxon>Bacteria</taxon>
        <taxon>Pseudomonadati</taxon>
        <taxon>Pseudomonadota</taxon>
        <taxon>Gammaproteobacteria</taxon>
        <taxon>Cardiobacteriales</taxon>
        <taxon>Cardiobacteriaceae</taxon>
        <taxon>Cardiobacterium</taxon>
    </lineage>
</organism>
<evidence type="ECO:0000313" key="3">
    <source>
        <dbReference type="EMBL" id="SUX25707.1"/>
    </source>
</evidence>
<keyword evidence="1" id="KW-1133">Transmembrane helix</keyword>
<evidence type="ECO:0000313" key="4">
    <source>
        <dbReference type="Proteomes" id="UP000254572"/>
    </source>
</evidence>
<keyword evidence="1" id="KW-0472">Membrane</keyword>
<proteinExistence type="predicted"/>
<reference evidence="3 4" key="1">
    <citation type="submission" date="2018-06" db="EMBL/GenBank/DDBJ databases">
        <authorList>
            <consortium name="Pathogen Informatics"/>
            <person name="Doyle S."/>
        </authorList>
    </citation>
    <scope>NUCLEOTIDE SEQUENCE [LARGE SCALE GENOMIC DNA]</scope>
    <source>
        <strain evidence="3 4">NCTC13294</strain>
    </source>
</reference>
<name>A0A381EG26_9GAMM</name>